<dbReference type="Gene3D" id="3.90.1410.10">
    <property type="entry name" value="set domain protein methyltransferase, domain 1"/>
    <property type="match status" value="1"/>
</dbReference>
<dbReference type="GO" id="GO:0005634">
    <property type="term" value="C:nucleus"/>
    <property type="evidence" value="ECO:0007669"/>
    <property type="project" value="TreeGrafter"/>
</dbReference>
<dbReference type="PANTHER" id="PTHR13271:SF147">
    <property type="entry name" value="PROTEIN-LYSINE N-METHYLTRANSFERASE EFM1-RELATED"/>
    <property type="match status" value="1"/>
</dbReference>
<evidence type="ECO:0008006" key="3">
    <source>
        <dbReference type="Google" id="ProtNLM"/>
    </source>
</evidence>
<dbReference type="GO" id="GO:0016279">
    <property type="term" value="F:protein-lysine N-methyltransferase activity"/>
    <property type="evidence" value="ECO:0007669"/>
    <property type="project" value="TreeGrafter"/>
</dbReference>
<evidence type="ECO:0000313" key="2">
    <source>
        <dbReference type="Proteomes" id="UP000623687"/>
    </source>
</evidence>
<dbReference type="InterPro" id="IPR050600">
    <property type="entry name" value="SETD3_SETD6_MTase"/>
</dbReference>
<name>A0A8H7DM65_PLEOS</name>
<accession>A0A8H7DM65</accession>
<dbReference type="GeneID" id="59371788"/>
<sequence length="416" mass="45779">MSDGISSRFRAWFQNGGGRIHQDIEFKPVDSGLAVVSLKPLPKDLNVITCPLSLVVTPELSRDALSSLGLNCVGLTEKQLICTYLSMHWVLDKTSQENSSSSILPHFRHGPYLSMMPDQSKLRTSLHFNPQELDALKGSNLYAATLDRLSDMQTNWTTCRAAVVAADASLAGNFTFDLYLTASTYLASRAFPSSILSPNPTLVASPSSYPVLLPGIDTLNHARGQPVTWLVSYPDQIEAASVRDPSVSLVLHASTQTGEELFNNYGPKPNSELILAYGFTLPDNPDDTIVLRIGGQGGTGKKWEIGRDAQGFDAVWEEVYTIFSSQANDEEVEPFANELDTANMLIDMLGTLLERLPDDNNFAIEIRHDVQTMISHYIEGQQGILEAALQYCEKKREDALKVANELGFDLSFDDDI</sequence>
<comment type="caution">
    <text evidence="1">The sequence shown here is derived from an EMBL/GenBank/DDBJ whole genome shotgun (WGS) entry which is preliminary data.</text>
</comment>
<organism evidence="1 2">
    <name type="scientific">Pleurotus ostreatus</name>
    <name type="common">Oyster mushroom</name>
    <name type="synonym">White-rot fungus</name>
    <dbReference type="NCBI Taxonomy" id="5322"/>
    <lineage>
        <taxon>Eukaryota</taxon>
        <taxon>Fungi</taxon>
        <taxon>Dikarya</taxon>
        <taxon>Basidiomycota</taxon>
        <taxon>Agaricomycotina</taxon>
        <taxon>Agaricomycetes</taxon>
        <taxon>Agaricomycetidae</taxon>
        <taxon>Agaricales</taxon>
        <taxon>Pleurotineae</taxon>
        <taxon>Pleurotaceae</taxon>
        <taxon>Pleurotus</taxon>
    </lineage>
</organism>
<gene>
    <name evidence="1" type="ORF">PC9H_001947</name>
</gene>
<dbReference type="InterPro" id="IPR046341">
    <property type="entry name" value="SET_dom_sf"/>
</dbReference>
<evidence type="ECO:0000313" key="1">
    <source>
        <dbReference type="EMBL" id="KAF7419360.1"/>
    </source>
</evidence>
<dbReference type="AlphaFoldDB" id="A0A8H7DM65"/>
<dbReference type="Proteomes" id="UP000623687">
    <property type="component" value="Unassembled WGS sequence"/>
</dbReference>
<dbReference type="EMBL" id="JACETU010000010">
    <property type="protein sequence ID" value="KAF7419360.1"/>
    <property type="molecule type" value="Genomic_DNA"/>
</dbReference>
<protein>
    <recommendedName>
        <fullName evidence="3">SET domain-containing protein</fullName>
    </recommendedName>
</protein>
<reference evidence="1" key="1">
    <citation type="submission" date="2019-07" db="EMBL/GenBank/DDBJ databases">
        <authorList>
            <person name="Palmer J.M."/>
        </authorList>
    </citation>
    <scope>NUCLEOTIDE SEQUENCE</scope>
    <source>
        <strain evidence="1">PC9</strain>
    </source>
</reference>
<dbReference type="RefSeq" id="XP_036626214.1">
    <property type="nucleotide sequence ID" value="XM_036771593.1"/>
</dbReference>
<proteinExistence type="predicted"/>
<dbReference type="OrthoDB" id="42889at2759"/>
<keyword evidence="2" id="KW-1185">Reference proteome</keyword>
<dbReference type="SUPFAM" id="SSF82199">
    <property type="entry name" value="SET domain"/>
    <property type="match status" value="1"/>
</dbReference>
<dbReference type="PANTHER" id="PTHR13271">
    <property type="entry name" value="UNCHARACTERIZED PUTATIVE METHYLTRANSFERASE"/>
    <property type="match status" value="1"/>
</dbReference>
<dbReference type="VEuPathDB" id="FungiDB:PC9H_001947"/>